<dbReference type="PANTHER" id="PTHR30511">
    <property type="entry name" value="ALANINE RACEMASE"/>
    <property type="match status" value="1"/>
</dbReference>
<dbReference type="GO" id="GO:0009252">
    <property type="term" value="P:peptidoglycan biosynthetic process"/>
    <property type="evidence" value="ECO:0007669"/>
    <property type="project" value="TreeGrafter"/>
</dbReference>
<comment type="function">
    <text evidence="5">Catalyzes the interconversion of L-alanine and D-alanine. May also act on other amino acids.</text>
</comment>
<feature type="binding site" evidence="5 7">
    <location>
        <position position="316"/>
    </location>
    <ligand>
        <name>substrate</name>
    </ligand>
</feature>
<protein>
    <recommendedName>
        <fullName evidence="5">Alanine racemase</fullName>
        <ecNumber evidence="5">5.1.1.1</ecNumber>
    </recommendedName>
</protein>
<dbReference type="SMART" id="SM01005">
    <property type="entry name" value="Ala_racemase_C"/>
    <property type="match status" value="1"/>
</dbReference>
<evidence type="ECO:0000259" key="8">
    <source>
        <dbReference type="SMART" id="SM01005"/>
    </source>
</evidence>
<evidence type="ECO:0000256" key="5">
    <source>
        <dbReference type="HAMAP-Rule" id="MF_01201"/>
    </source>
</evidence>
<dbReference type="AlphaFoldDB" id="A0A4R4EBP5"/>
<name>A0A4R4EBP5_9BACL</name>
<dbReference type="EMBL" id="SKFG01000012">
    <property type="protein sequence ID" value="TCZ76553.1"/>
    <property type="molecule type" value="Genomic_DNA"/>
</dbReference>
<comment type="pathway">
    <text evidence="5">Amino-acid biosynthesis; D-alanine biosynthesis; D-alanine from L-alanine: step 1/1.</text>
</comment>
<dbReference type="PRINTS" id="PR00992">
    <property type="entry name" value="ALARACEMASE"/>
</dbReference>
<dbReference type="Pfam" id="PF01168">
    <property type="entry name" value="Ala_racemase_N"/>
    <property type="match status" value="1"/>
</dbReference>
<dbReference type="FunFam" id="3.20.20.10:FF:000002">
    <property type="entry name" value="Alanine racemase"/>
    <property type="match status" value="1"/>
</dbReference>
<feature type="active site" description="Proton acceptor; specific for D-alanine" evidence="5">
    <location>
        <position position="39"/>
    </location>
</feature>
<dbReference type="NCBIfam" id="TIGR00492">
    <property type="entry name" value="alr"/>
    <property type="match status" value="1"/>
</dbReference>
<comment type="caution">
    <text evidence="9">The sequence shown here is derived from an EMBL/GenBank/DDBJ whole genome shotgun (WGS) entry which is preliminary data.</text>
</comment>
<organism evidence="9 10">
    <name type="scientific">Paenibacillus albiflavus</name>
    <dbReference type="NCBI Taxonomy" id="2545760"/>
    <lineage>
        <taxon>Bacteria</taxon>
        <taxon>Bacillati</taxon>
        <taxon>Bacillota</taxon>
        <taxon>Bacilli</taxon>
        <taxon>Bacillales</taxon>
        <taxon>Paenibacillaceae</taxon>
        <taxon>Paenibacillus</taxon>
    </lineage>
</organism>
<dbReference type="PANTHER" id="PTHR30511:SF0">
    <property type="entry name" value="ALANINE RACEMASE, CATABOLIC-RELATED"/>
    <property type="match status" value="1"/>
</dbReference>
<dbReference type="SUPFAM" id="SSF50621">
    <property type="entry name" value="Alanine racemase C-terminal domain-like"/>
    <property type="match status" value="1"/>
</dbReference>
<reference evidence="9 10" key="1">
    <citation type="submission" date="2019-03" db="EMBL/GenBank/DDBJ databases">
        <authorList>
            <person name="Kim M.K.M."/>
        </authorList>
    </citation>
    <scope>NUCLEOTIDE SEQUENCE [LARGE SCALE GENOMIC DNA]</scope>
    <source>
        <strain evidence="9 10">18JY21-1</strain>
    </source>
</reference>
<sequence length="390" mass="42956">MEGFYRPTWAEISLDALEWNWSEFRRVLPNELRMMAVVKANAYGHGAVQVAEQVLEQGADYLGVAFLDEALNLRKAGITASILVLGYTSPEGIDLAIDHDITLNVFSQELLAALQAREPSTTQRLKVHVKIDSGMGRIGLREQAEAVTFIEELKKLPHVHVEGLFTHFATADHADKSYVIEQYEHFAKLVDNLHNQGIDIPYIHAGNSAAAIDTPELSFNMVRIGVALYGLYPSEEVKMDQIKLKPVMSVKTKIALVKTLPTNSGISYGLKYRTKGDEQIASLPLGYADGYSRRLNGQVDVLVQGQRVPIVGSICMDQCMINVSGIQNAAVGDEVVILGAQGNERITAEELAAKLGTINYEVGCMIASRVPRVYVKRHKVVKVVNALWEG</sequence>
<evidence type="ECO:0000256" key="1">
    <source>
        <dbReference type="ARBA" id="ARBA00000316"/>
    </source>
</evidence>
<evidence type="ECO:0000256" key="6">
    <source>
        <dbReference type="PIRSR" id="PIRSR600821-50"/>
    </source>
</evidence>
<dbReference type="HAMAP" id="MF_01201">
    <property type="entry name" value="Ala_racemase"/>
    <property type="match status" value="1"/>
</dbReference>
<dbReference type="PROSITE" id="PS00395">
    <property type="entry name" value="ALANINE_RACEMASE"/>
    <property type="match status" value="1"/>
</dbReference>
<dbReference type="GO" id="GO:0030632">
    <property type="term" value="P:D-alanine biosynthetic process"/>
    <property type="evidence" value="ECO:0007669"/>
    <property type="project" value="UniProtKB-UniRule"/>
</dbReference>
<dbReference type="Pfam" id="PF00842">
    <property type="entry name" value="Ala_racemase_C"/>
    <property type="match status" value="1"/>
</dbReference>
<dbReference type="InterPro" id="IPR009006">
    <property type="entry name" value="Ala_racemase/Decarboxylase_C"/>
</dbReference>
<evidence type="ECO:0000313" key="10">
    <source>
        <dbReference type="Proteomes" id="UP000295418"/>
    </source>
</evidence>
<dbReference type="UniPathway" id="UPA00042">
    <property type="reaction ID" value="UER00497"/>
</dbReference>
<comment type="similarity">
    <text evidence="5">Belongs to the alanine racemase family.</text>
</comment>
<evidence type="ECO:0000256" key="4">
    <source>
        <dbReference type="ARBA" id="ARBA00023235"/>
    </source>
</evidence>
<dbReference type="RefSeq" id="WP_132418525.1">
    <property type="nucleotide sequence ID" value="NZ_SKFG01000012.1"/>
</dbReference>
<dbReference type="InterPro" id="IPR011079">
    <property type="entry name" value="Ala_racemase_C"/>
</dbReference>
<gene>
    <name evidence="9" type="ORF">E0485_13240</name>
</gene>
<dbReference type="InterPro" id="IPR001608">
    <property type="entry name" value="Ala_racemase_N"/>
</dbReference>
<dbReference type="Gene3D" id="3.20.20.10">
    <property type="entry name" value="Alanine racemase"/>
    <property type="match status" value="1"/>
</dbReference>
<feature type="binding site" evidence="5 7">
    <location>
        <position position="137"/>
    </location>
    <ligand>
        <name>substrate</name>
    </ligand>
</feature>
<evidence type="ECO:0000256" key="3">
    <source>
        <dbReference type="ARBA" id="ARBA00022898"/>
    </source>
</evidence>
<keyword evidence="4 5" id="KW-0413">Isomerase</keyword>
<dbReference type="GO" id="GO:0005829">
    <property type="term" value="C:cytosol"/>
    <property type="evidence" value="ECO:0007669"/>
    <property type="project" value="TreeGrafter"/>
</dbReference>
<dbReference type="Proteomes" id="UP000295418">
    <property type="component" value="Unassembled WGS sequence"/>
</dbReference>
<dbReference type="GO" id="GO:0030170">
    <property type="term" value="F:pyridoxal phosphate binding"/>
    <property type="evidence" value="ECO:0007669"/>
    <property type="project" value="UniProtKB-UniRule"/>
</dbReference>
<keyword evidence="3 5" id="KW-0663">Pyridoxal phosphate</keyword>
<feature type="modified residue" description="N6-(pyridoxal phosphate)lysine" evidence="5 6">
    <location>
        <position position="39"/>
    </location>
</feature>
<comment type="cofactor">
    <cofactor evidence="2 5 6">
        <name>pyridoxal 5'-phosphate</name>
        <dbReference type="ChEBI" id="CHEBI:597326"/>
    </cofactor>
</comment>
<dbReference type="OrthoDB" id="9813814at2"/>
<dbReference type="InterPro" id="IPR000821">
    <property type="entry name" value="Ala_racemase"/>
</dbReference>
<dbReference type="CDD" id="cd00430">
    <property type="entry name" value="PLPDE_III_AR"/>
    <property type="match status" value="1"/>
</dbReference>
<dbReference type="EC" id="5.1.1.1" evidence="5"/>
<keyword evidence="10" id="KW-1185">Reference proteome</keyword>
<dbReference type="Gene3D" id="2.40.37.10">
    <property type="entry name" value="Lyase, Ornithine Decarboxylase, Chain A, domain 1"/>
    <property type="match status" value="1"/>
</dbReference>
<dbReference type="SUPFAM" id="SSF51419">
    <property type="entry name" value="PLP-binding barrel"/>
    <property type="match status" value="1"/>
</dbReference>
<comment type="catalytic activity">
    <reaction evidence="1 5">
        <text>L-alanine = D-alanine</text>
        <dbReference type="Rhea" id="RHEA:20249"/>
        <dbReference type="ChEBI" id="CHEBI:57416"/>
        <dbReference type="ChEBI" id="CHEBI:57972"/>
        <dbReference type="EC" id="5.1.1.1"/>
    </reaction>
</comment>
<feature type="domain" description="Alanine racemase C-terminal" evidence="8">
    <location>
        <begin position="247"/>
        <end position="375"/>
    </location>
</feature>
<evidence type="ECO:0000313" key="9">
    <source>
        <dbReference type="EMBL" id="TCZ76553.1"/>
    </source>
</evidence>
<evidence type="ECO:0000256" key="7">
    <source>
        <dbReference type="PIRSR" id="PIRSR600821-52"/>
    </source>
</evidence>
<feature type="active site" description="Proton acceptor; specific for L-alanine" evidence="5">
    <location>
        <position position="268"/>
    </location>
</feature>
<dbReference type="InterPro" id="IPR029066">
    <property type="entry name" value="PLP-binding_barrel"/>
</dbReference>
<evidence type="ECO:0000256" key="2">
    <source>
        <dbReference type="ARBA" id="ARBA00001933"/>
    </source>
</evidence>
<dbReference type="InterPro" id="IPR020622">
    <property type="entry name" value="Ala_racemase_pyridoxalP-BS"/>
</dbReference>
<dbReference type="FunFam" id="2.40.37.10:FF:000006">
    <property type="entry name" value="Alanine racemase"/>
    <property type="match status" value="1"/>
</dbReference>
<proteinExistence type="inferred from homology"/>
<dbReference type="GO" id="GO:0008784">
    <property type="term" value="F:alanine racemase activity"/>
    <property type="evidence" value="ECO:0007669"/>
    <property type="project" value="UniProtKB-UniRule"/>
</dbReference>
<accession>A0A4R4EBP5</accession>